<name>A0AB38G5C4_9STRE</name>
<dbReference type="RefSeq" id="WP_231872478.1">
    <property type="nucleotide sequence ID" value="NZ_CP066277.1"/>
</dbReference>
<evidence type="ECO:0000313" key="1">
    <source>
        <dbReference type="EMBL" id="SQF42199.1"/>
    </source>
</evidence>
<protein>
    <submittedName>
        <fullName evidence="1">Transposase, Gram-positive bacteria</fullName>
    </submittedName>
</protein>
<dbReference type="Proteomes" id="UP000248954">
    <property type="component" value="Chromosome 1"/>
</dbReference>
<evidence type="ECO:0000313" key="2">
    <source>
        <dbReference type="Proteomes" id="UP000248954"/>
    </source>
</evidence>
<dbReference type="AlphaFoldDB" id="A0AB38G5C4"/>
<dbReference type="EMBL" id="LS483348">
    <property type="protein sequence ID" value="SQF42199.1"/>
    <property type="molecule type" value="Genomic_DNA"/>
</dbReference>
<organism evidence="1 2">
    <name type="scientific">Streptococcus lutetiensis</name>
    <dbReference type="NCBI Taxonomy" id="150055"/>
    <lineage>
        <taxon>Bacteria</taxon>
        <taxon>Bacillati</taxon>
        <taxon>Bacillota</taxon>
        <taxon>Bacilli</taxon>
        <taxon>Lactobacillales</taxon>
        <taxon>Streptococcaceae</taxon>
        <taxon>Streptococcus</taxon>
    </lineage>
</organism>
<accession>A0AB38G5C4</accession>
<reference evidence="1 2" key="1">
    <citation type="submission" date="2018-06" db="EMBL/GenBank/DDBJ databases">
        <authorList>
            <consortium name="Pathogen Informatics"/>
            <person name="Doyle S."/>
        </authorList>
    </citation>
    <scope>NUCLEOTIDE SEQUENCE [LARGE SCALE GENOMIC DNA]</scope>
    <source>
        <strain evidence="1 2">NCTC8738</strain>
    </source>
</reference>
<proteinExistence type="predicted"/>
<sequence>MIAKFNDYAKSLARSSMPSELKYQLEINNTELLRGYHMTKHVYETMLARLWAYSTDPVHLFDELNDIDAQLTIGISQTKTCWDASSGAFTIPSDLGWANYLSAYSATKDLNLSQSDCTFVNTMMAKYGFDVTTAKQLLIIKKGIDKKFSIFPQNTRDYIFLRVVGTANYNGFQWDETSGYFTVLLHRSSQ</sequence>
<gene>
    <name evidence="1" type="ORF">NCTC8738_00982</name>
</gene>